<organism evidence="2">
    <name type="scientific">Proteinivorax tanatarense</name>
    <dbReference type="NCBI Taxonomy" id="1260629"/>
    <lineage>
        <taxon>Bacteria</taxon>
        <taxon>Bacillati</taxon>
        <taxon>Bacillota</taxon>
        <taxon>Clostridia</taxon>
        <taxon>Eubacteriales</taxon>
        <taxon>Proteinivoracaceae</taxon>
        <taxon>Proteinivorax</taxon>
    </lineage>
</organism>
<feature type="domain" description="HTH cro/C1-type" evidence="1">
    <location>
        <begin position="12"/>
        <end position="66"/>
    </location>
</feature>
<dbReference type="PANTHER" id="PTHR37038">
    <property type="entry name" value="TRANSCRIPTIONAL REGULATOR-RELATED"/>
    <property type="match status" value="1"/>
</dbReference>
<dbReference type="AlphaFoldDB" id="A0AAU7VKA7"/>
<dbReference type="InterPro" id="IPR053163">
    <property type="entry name" value="HTH-type_regulator_Rgg"/>
</dbReference>
<proteinExistence type="predicted"/>
<evidence type="ECO:0000313" key="2">
    <source>
        <dbReference type="EMBL" id="XBX74325.1"/>
    </source>
</evidence>
<reference evidence="2" key="1">
    <citation type="journal article" date="2013" name="Extremophiles">
        <title>Proteinivorax tanatarense gen. nov., sp. nov., an anaerobic, haloalkaliphilic, proteolytic bacterium isolated from a decaying algal bloom, and proposal of Proteinivoraceae fam. nov.</title>
        <authorList>
            <person name="Kevbrin V."/>
            <person name="Boltyanskaya Y."/>
            <person name="Zhilina T."/>
            <person name="Kolganova T."/>
            <person name="Lavrentjeva E."/>
            <person name="Kuznetsov B."/>
        </authorList>
    </citation>
    <scope>NUCLEOTIDE SEQUENCE</scope>
    <source>
        <strain evidence="2">Z-910T</strain>
    </source>
</reference>
<protein>
    <submittedName>
        <fullName evidence="2">Helix-turn-helix transcriptional regulator</fullName>
    </submittedName>
</protein>
<dbReference type="SMART" id="SM00530">
    <property type="entry name" value="HTH_XRE"/>
    <property type="match status" value="1"/>
</dbReference>
<dbReference type="PROSITE" id="PS50943">
    <property type="entry name" value="HTH_CROC1"/>
    <property type="match status" value="1"/>
</dbReference>
<evidence type="ECO:0000259" key="1">
    <source>
        <dbReference type="PROSITE" id="PS50943"/>
    </source>
</evidence>
<dbReference type="RefSeq" id="WP_350343079.1">
    <property type="nucleotide sequence ID" value="NZ_CP158367.1"/>
</dbReference>
<dbReference type="InterPro" id="IPR010982">
    <property type="entry name" value="Lambda_DNA-bd_dom_sf"/>
</dbReference>
<dbReference type="SUPFAM" id="SSF47413">
    <property type="entry name" value="lambda repressor-like DNA-binding domains"/>
    <property type="match status" value="1"/>
</dbReference>
<gene>
    <name evidence="2" type="ORF">PRVXT_002359</name>
</gene>
<name>A0AAU7VKA7_9FIRM</name>
<dbReference type="InterPro" id="IPR011990">
    <property type="entry name" value="TPR-like_helical_dom_sf"/>
</dbReference>
<dbReference type="CDD" id="cd00093">
    <property type="entry name" value="HTH_XRE"/>
    <property type="match status" value="1"/>
</dbReference>
<dbReference type="Pfam" id="PF01381">
    <property type="entry name" value="HTH_3"/>
    <property type="match status" value="1"/>
</dbReference>
<sequence length="311" mass="36834">MNYHLKLFGEKVKSIRKELRISQRAISEQTGVNIDTIRKIEKGMVIPRLDTLEILSTVLKQDISKLFLDYRLDNQAAFKEVKAKLEYKLNNNKYEDLYLEREQLKRIKFSTKSDYYHLLITQLFFFVDAIILYKVENKPEKAYKKLINSLKVTNQNFTLADYQIFIYSSMELRILMSIGFILNSLNESNKYLEILEFCMERVEVESSLHPKLCHNLSTAYKRNKQYEKALRYSNIGIECCKKSTNVTGLHILYYGKGVVEYYLNDPKYIKSIKTALLLCDILEQEKFKNKILKNCKDILKCKYEFENFSIK</sequence>
<reference evidence="2" key="2">
    <citation type="submission" date="2024-06" db="EMBL/GenBank/DDBJ databases">
        <authorList>
            <person name="Petrova K.O."/>
            <person name="Toshchakov S.V."/>
            <person name="Boltjanskaja Y.V."/>
            <person name="Kevbrin V."/>
        </authorList>
    </citation>
    <scope>NUCLEOTIDE SEQUENCE</scope>
    <source>
        <strain evidence="2">Z-910T</strain>
    </source>
</reference>
<dbReference type="EMBL" id="CP158367">
    <property type="protein sequence ID" value="XBX74325.1"/>
    <property type="molecule type" value="Genomic_DNA"/>
</dbReference>
<dbReference type="PANTHER" id="PTHR37038:SF14">
    <property type="entry name" value="TRANSCRIPTIONAL ACTIVATOR"/>
    <property type="match status" value="1"/>
</dbReference>
<dbReference type="Gene3D" id="1.25.40.10">
    <property type="entry name" value="Tetratricopeptide repeat domain"/>
    <property type="match status" value="1"/>
</dbReference>
<dbReference type="InterPro" id="IPR001387">
    <property type="entry name" value="Cro/C1-type_HTH"/>
</dbReference>
<accession>A0AAU7VKA7</accession>
<dbReference type="GO" id="GO:0003677">
    <property type="term" value="F:DNA binding"/>
    <property type="evidence" value="ECO:0007669"/>
    <property type="project" value="InterPro"/>
</dbReference>
<dbReference type="SUPFAM" id="SSF48452">
    <property type="entry name" value="TPR-like"/>
    <property type="match status" value="1"/>
</dbReference>